<feature type="signal peptide" evidence="1">
    <location>
        <begin position="1"/>
        <end position="21"/>
    </location>
</feature>
<feature type="chain" id="PRO_5003631372" description="TonB C-terminal domain-containing protein" evidence="1">
    <location>
        <begin position="22"/>
        <end position="229"/>
    </location>
</feature>
<name>I0KE82_9BACT</name>
<proteinExistence type="predicted"/>
<dbReference type="PATRIC" id="fig|1166018.3.peg.1400"/>
<organism evidence="2 3">
    <name type="scientific">Fibrella aestuarina BUZ 2</name>
    <dbReference type="NCBI Taxonomy" id="1166018"/>
    <lineage>
        <taxon>Bacteria</taxon>
        <taxon>Pseudomonadati</taxon>
        <taxon>Bacteroidota</taxon>
        <taxon>Cytophagia</taxon>
        <taxon>Cytophagales</taxon>
        <taxon>Spirosomataceae</taxon>
        <taxon>Fibrella</taxon>
    </lineage>
</organism>
<dbReference type="EMBL" id="HE796683">
    <property type="protein sequence ID" value="CCH02435.1"/>
    <property type="molecule type" value="Genomic_DNA"/>
</dbReference>
<evidence type="ECO:0000256" key="1">
    <source>
        <dbReference type="SAM" id="SignalP"/>
    </source>
</evidence>
<protein>
    <recommendedName>
        <fullName evidence="4">TonB C-terminal domain-containing protein</fullName>
    </recommendedName>
</protein>
<dbReference type="AlphaFoldDB" id="I0KE82"/>
<dbReference type="Proteomes" id="UP000011058">
    <property type="component" value="Chromosome"/>
</dbReference>
<keyword evidence="3" id="KW-1185">Reference proteome</keyword>
<evidence type="ECO:0008006" key="4">
    <source>
        <dbReference type="Google" id="ProtNLM"/>
    </source>
</evidence>
<gene>
    <name evidence="2" type="ORF">FAES_4436</name>
</gene>
<evidence type="ECO:0000313" key="3">
    <source>
        <dbReference type="Proteomes" id="UP000011058"/>
    </source>
</evidence>
<accession>I0KE82</accession>
<dbReference type="eggNOG" id="ENOG50340DC">
    <property type="taxonomic scope" value="Bacteria"/>
</dbReference>
<dbReference type="HOGENOM" id="CLU_1118973_0_0_10"/>
<keyword evidence="1" id="KW-0732">Signal</keyword>
<sequence>MRLYSLWLLTFCLIMPSLLLAQPHKTVKKRSMHLFEQFEVLADNDTVRDGAYQKRSIKERKLFEEGQYKANKRVGVWTFYSASEQPELVYDYDTRQVKSSSRGSSASSVAQVQEGDSVVAMVLDDGPVYLASSAQVYGIIARTVRLPASLQRNGVNFVSFKVMATVSANGTRYRVISSNQDKELLKSCREAVDLAFKDVDWVPARYRDQPVTATYLFEDVTLQGYIRPR</sequence>
<reference evidence="2 3" key="1">
    <citation type="journal article" date="2012" name="J. Bacteriol.">
        <title>Genome Sequence of Fibrella aestuarina BUZ 2T, a Filamentous Marine Bacterium.</title>
        <authorList>
            <person name="Filippini M."/>
            <person name="Qi W."/>
            <person name="Blom J."/>
            <person name="Goesmann A."/>
            <person name="Smits T.H."/>
            <person name="Bagheri H.C."/>
        </authorList>
    </citation>
    <scope>NUCLEOTIDE SEQUENCE [LARGE SCALE GENOMIC DNA]</scope>
    <source>
        <strain evidence="3">BUZ 2T</strain>
    </source>
</reference>
<evidence type="ECO:0000313" key="2">
    <source>
        <dbReference type="EMBL" id="CCH02435.1"/>
    </source>
</evidence>
<dbReference type="KEGG" id="fae:FAES_4436"/>